<feature type="region of interest" description="Disordered" evidence="1">
    <location>
        <begin position="1"/>
        <end position="24"/>
    </location>
</feature>
<evidence type="ECO:0000313" key="2">
    <source>
        <dbReference type="EMBL" id="KAI5417687.1"/>
    </source>
</evidence>
<dbReference type="AlphaFoldDB" id="A0A9D4XC93"/>
<dbReference type="Proteomes" id="UP001058974">
    <property type="component" value="Chromosome 4"/>
</dbReference>
<reference evidence="2 3" key="1">
    <citation type="journal article" date="2022" name="Nat. Genet.">
        <title>Improved pea reference genome and pan-genome highlight genomic features and evolutionary characteristics.</title>
        <authorList>
            <person name="Yang T."/>
            <person name="Liu R."/>
            <person name="Luo Y."/>
            <person name="Hu S."/>
            <person name="Wang D."/>
            <person name="Wang C."/>
            <person name="Pandey M.K."/>
            <person name="Ge S."/>
            <person name="Xu Q."/>
            <person name="Li N."/>
            <person name="Li G."/>
            <person name="Huang Y."/>
            <person name="Saxena R.K."/>
            <person name="Ji Y."/>
            <person name="Li M."/>
            <person name="Yan X."/>
            <person name="He Y."/>
            <person name="Liu Y."/>
            <person name="Wang X."/>
            <person name="Xiang C."/>
            <person name="Varshney R.K."/>
            <person name="Ding H."/>
            <person name="Gao S."/>
            <person name="Zong X."/>
        </authorList>
    </citation>
    <scope>NUCLEOTIDE SEQUENCE [LARGE SCALE GENOMIC DNA]</scope>
    <source>
        <strain evidence="2 3">cv. Zhongwan 6</strain>
    </source>
</reference>
<keyword evidence="3" id="KW-1185">Reference proteome</keyword>
<feature type="region of interest" description="Disordered" evidence="1">
    <location>
        <begin position="145"/>
        <end position="170"/>
    </location>
</feature>
<protein>
    <submittedName>
        <fullName evidence="2">Uncharacterized protein</fullName>
    </submittedName>
</protein>
<gene>
    <name evidence="2" type="ORF">KIW84_042340</name>
</gene>
<sequence length="170" mass="19743">MALKSISKDAKASHVWESEEASHVEGFEDDLDDKEMTFIIKRFYYLAKKNKRFSGRSSGFRGSSFRENKDGHKGCFNYKNSDHFIIECPELQKDKLKKRIFQKDSIKKKFKKILMETWDEIDNEEDSKKDEEQANLALMNLISSEAESNSDFSSKSEEEDVAFSKLSQIA</sequence>
<accession>A0A9D4XC93</accession>
<dbReference type="EMBL" id="JAMSHJ010000004">
    <property type="protein sequence ID" value="KAI5417687.1"/>
    <property type="molecule type" value="Genomic_DNA"/>
</dbReference>
<evidence type="ECO:0000256" key="1">
    <source>
        <dbReference type="SAM" id="MobiDB-lite"/>
    </source>
</evidence>
<proteinExistence type="predicted"/>
<evidence type="ECO:0000313" key="3">
    <source>
        <dbReference type="Proteomes" id="UP001058974"/>
    </source>
</evidence>
<name>A0A9D4XC93_PEA</name>
<organism evidence="2 3">
    <name type="scientific">Pisum sativum</name>
    <name type="common">Garden pea</name>
    <name type="synonym">Lathyrus oleraceus</name>
    <dbReference type="NCBI Taxonomy" id="3888"/>
    <lineage>
        <taxon>Eukaryota</taxon>
        <taxon>Viridiplantae</taxon>
        <taxon>Streptophyta</taxon>
        <taxon>Embryophyta</taxon>
        <taxon>Tracheophyta</taxon>
        <taxon>Spermatophyta</taxon>
        <taxon>Magnoliopsida</taxon>
        <taxon>eudicotyledons</taxon>
        <taxon>Gunneridae</taxon>
        <taxon>Pentapetalae</taxon>
        <taxon>rosids</taxon>
        <taxon>fabids</taxon>
        <taxon>Fabales</taxon>
        <taxon>Fabaceae</taxon>
        <taxon>Papilionoideae</taxon>
        <taxon>50 kb inversion clade</taxon>
        <taxon>NPAAA clade</taxon>
        <taxon>Hologalegina</taxon>
        <taxon>IRL clade</taxon>
        <taxon>Fabeae</taxon>
        <taxon>Lathyrus</taxon>
    </lineage>
</organism>
<comment type="caution">
    <text evidence="2">The sequence shown here is derived from an EMBL/GenBank/DDBJ whole genome shotgun (WGS) entry which is preliminary data.</text>
</comment>
<dbReference type="Gramene" id="Psat04G0234000-T1">
    <property type="protein sequence ID" value="KAI5417687.1"/>
    <property type="gene ID" value="KIW84_042340"/>
</dbReference>